<comment type="caution">
    <text evidence="1">The sequence shown here is derived from an EMBL/GenBank/DDBJ whole genome shotgun (WGS) entry which is preliminary data.</text>
</comment>
<protein>
    <submittedName>
        <fullName evidence="1">AMP-binding protein</fullName>
    </submittedName>
</protein>
<keyword evidence="2" id="KW-1185">Reference proteome</keyword>
<dbReference type="EMBL" id="AKCV02000026">
    <property type="protein sequence ID" value="TMS56809.1"/>
    <property type="molecule type" value="Genomic_DNA"/>
</dbReference>
<gene>
    <name evidence="1" type="ORF">MW7_017230</name>
</gene>
<evidence type="ECO:0000313" key="2">
    <source>
        <dbReference type="Proteomes" id="UP000004277"/>
    </source>
</evidence>
<organism evidence="1 2">
    <name type="scientific">Imbroritus primus</name>
    <dbReference type="NCBI Taxonomy" id="3058603"/>
    <lineage>
        <taxon>Bacteria</taxon>
        <taxon>Pseudomonadati</taxon>
        <taxon>Pseudomonadota</taxon>
        <taxon>Betaproteobacteria</taxon>
        <taxon>Burkholderiales</taxon>
        <taxon>Burkholderiaceae</taxon>
        <taxon>Imbroritus</taxon>
    </lineage>
</organism>
<sequence length="516" mass="56665">MNFIDFFEKSVIAHAQRTAVVFESRRWSYAEASDLAARIANGLRDIDVKRDVKCAVISKNDPIAFLSMLGIMRAEGVWVPLNATNAEDENAYIVQAFDVEVLFFQKALEPFAQRIKAECPAVRHFFCVDGDSALGPNVENWAATQSPALRALPWAPDALCWLRGTGGTTGRPKGVMNTNRNFETMVANFRATLRFDQPPVYLASAPLSHASGILAMVTMAMAGTLVIQRGFDVQDTLKAIPEHAISFIYLPPTAIYKMLAAENVHDFDYSSLRHFVYGAAPMSATKLAESIAMFGPVMTQVYGQTEVPTSVTHMSPGEHLNPDGSINEKRLLSCGRPAPFTRVALIDDAGQPVPPGQIGEIAVQGGLVMGGYYKNPEATAETGMFGWHHTGDMAYQDEEGFIYICDRKKEMIITGGYNVYPLEVEQVVLSHPAVQDCAVVGVPDAKWGEAIKAVIELKAGQTLDPDEIITMCKARIGSVKAPKSVDFIDSLPRSPVGKVMRKEVRRRYWTGQERNV</sequence>
<name>A0ACD3SKQ8_9BURK</name>
<accession>A0ACD3SKQ8</accession>
<reference evidence="1" key="1">
    <citation type="submission" date="2019-05" db="EMBL/GenBank/DDBJ databases">
        <title>Revised genome assembly of Burkholderiaceae (previously Ralstonia) sp. PBA.</title>
        <authorList>
            <person name="Gan H.M."/>
        </authorList>
    </citation>
    <scope>NUCLEOTIDE SEQUENCE</scope>
    <source>
        <strain evidence="1">PBA</strain>
    </source>
</reference>
<dbReference type="Proteomes" id="UP000004277">
    <property type="component" value="Unassembled WGS sequence"/>
</dbReference>
<proteinExistence type="predicted"/>
<evidence type="ECO:0000313" key="1">
    <source>
        <dbReference type="EMBL" id="TMS56809.1"/>
    </source>
</evidence>